<evidence type="ECO:0000256" key="1">
    <source>
        <dbReference type="ARBA" id="ARBA00002442"/>
    </source>
</evidence>
<keyword evidence="7 10" id="KW-1133">Transmembrane helix</keyword>
<dbReference type="RefSeq" id="WP_092129650.1">
    <property type="nucleotide sequence ID" value="NZ_FMYU01000015.1"/>
</dbReference>
<dbReference type="InterPro" id="IPR002541">
    <property type="entry name" value="Cyt_c_assembly"/>
</dbReference>
<evidence type="ECO:0000256" key="4">
    <source>
        <dbReference type="ARBA" id="ARBA00016463"/>
    </source>
</evidence>
<feature type="transmembrane region" description="Helical" evidence="10">
    <location>
        <begin position="167"/>
        <end position="188"/>
    </location>
</feature>
<evidence type="ECO:0000256" key="2">
    <source>
        <dbReference type="ARBA" id="ARBA00004141"/>
    </source>
</evidence>
<feature type="transmembrane region" description="Helical" evidence="10">
    <location>
        <begin position="136"/>
        <end position="158"/>
    </location>
</feature>
<gene>
    <name evidence="12" type="ORF">SAMN05660835_01731</name>
</gene>
<name>A0A1G6R728_9BACT</name>
<keyword evidence="9 10" id="KW-0472">Membrane</keyword>
<proteinExistence type="inferred from homology"/>
<dbReference type="GO" id="GO:0005886">
    <property type="term" value="C:plasma membrane"/>
    <property type="evidence" value="ECO:0007669"/>
    <property type="project" value="TreeGrafter"/>
</dbReference>
<evidence type="ECO:0000256" key="10">
    <source>
        <dbReference type="SAM" id="Phobius"/>
    </source>
</evidence>
<dbReference type="PANTHER" id="PTHR30071:SF1">
    <property type="entry name" value="CYTOCHROME B_B6 PROTEIN-RELATED"/>
    <property type="match status" value="1"/>
</dbReference>
<sequence>MYSNILSISNFVYIASAFVLILSFIVGKKSLDVAGKSLFVLAFFVEFLYFTLRFIETYQKGYDYLPVTNAFESFIFFTLCLGFLQTLMIKKASGFIVLFSSIVISATLLALSIAGFSQHIEPLIPALKSNWLVAHVITSFLAYAAFAINFVASSFVLYSSQKRIDKIVGSIMFGGILSLMFTAVIVSITHSSPLVVGIVFLVLISTMLFVLSFILKPYTSKEWIEKPLVFGFVLLTIGIITGSIWAKYAWGGYWSWDPKETWSFITWIVYLINLHFARKKKSARFLAYLGVIGFLSVLITYLGVNFVLPGLHSYGSN</sequence>
<evidence type="ECO:0000313" key="12">
    <source>
        <dbReference type="EMBL" id="SDD00084.1"/>
    </source>
</evidence>
<dbReference type="InterPro" id="IPR017562">
    <property type="entry name" value="Cyt_c_biogenesis_CcsA"/>
</dbReference>
<dbReference type="InterPro" id="IPR045062">
    <property type="entry name" value="Cyt_c_biogenesis_CcsA/CcmC"/>
</dbReference>
<evidence type="ECO:0000313" key="13">
    <source>
        <dbReference type="Proteomes" id="UP000199411"/>
    </source>
</evidence>
<feature type="transmembrane region" description="Helical" evidence="10">
    <location>
        <begin position="67"/>
        <end position="84"/>
    </location>
</feature>
<dbReference type="Proteomes" id="UP000199411">
    <property type="component" value="Unassembled WGS sequence"/>
</dbReference>
<keyword evidence="5 10" id="KW-0812">Transmembrane</keyword>
<protein>
    <recommendedName>
        <fullName evidence="4">Heme exporter protein C</fullName>
    </recommendedName>
</protein>
<comment type="function">
    <text evidence="1">Required for the export of heme to the periplasm for the biogenesis of c-type cytochromes.</text>
</comment>
<keyword evidence="6" id="KW-0201">Cytochrome c-type biogenesis</keyword>
<evidence type="ECO:0000256" key="3">
    <source>
        <dbReference type="ARBA" id="ARBA00005840"/>
    </source>
</evidence>
<feature type="transmembrane region" description="Helical" evidence="10">
    <location>
        <begin position="6"/>
        <end position="26"/>
    </location>
</feature>
<dbReference type="OrthoDB" id="9814290at2"/>
<feature type="transmembrane region" description="Helical" evidence="10">
    <location>
        <begin position="285"/>
        <end position="308"/>
    </location>
</feature>
<dbReference type="AlphaFoldDB" id="A0A1G6R728"/>
<feature type="transmembrane region" description="Helical" evidence="10">
    <location>
        <begin position="227"/>
        <end position="250"/>
    </location>
</feature>
<feature type="transmembrane region" description="Helical" evidence="10">
    <location>
        <begin position="38"/>
        <end position="55"/>
    </location>
</feature>
<keyword evidence="13" id="KW-1185">Reference proteome</keyword>
<organism evidence="12 13">
    <name type="scientific">Desulfurella multipotens</name>
    <dbReference type="NCBI Taxonomy" id="79269"/>
    <lineage>
        <taxon>Bacteria</taxon>
        <taxon>Pseudomonadati</taxon>
        <taxon>Campylobacterota</taxon>
        <taxon>Desulfurellia</taxon>
        <taxon>Desulfurellales</taxon>
        <taxon>Desulfurellaceae</taxon>
        <taxon>Desulfurella</taxon>
    </lineage>
</organism>
<dbReference type="GO" id="GO:0020037">
    <property type="term" value="F:heme binding"/>
    <property type="evidence" value="ECO:0007669"/>
    <property type="project" value="InterPro"/>
</dbReference>
<dbReference type="Pfam" id="PF01578">
    <property type="entry name" value="Cytochrom_C_asm"/>
    <property type="match status" value="1"/>
</dbReference>
<dbReference type="GO" id="GO:0017004">
    <property type="term" value="P:cytochrome complex assembly"/>
    <property type="evidence" value="ECO:0007669"/>
    <property type="project" value="UniProtKB-KW"/>
</dbReference>
<dbReference type="EMBL" id="FMYU01000015">
    <property type="protein sequence ID" value="SDD00084.1"/>
    <property type="molecule type" value="Genomic_DNA"/>
</dbReference>
<evidence type="ECO:0000256" key="8">
    <source>
        <dbReference type="ARBA" id="ARBA00023078"/>
    </source>
</evidence>
<dbReference type="GO" id="GO:0015232">
    <property type="term" value="F:heme transmembrane transporter activity"/>
    <property type="evidence" value="ECO:0007669"/>
    <property type="project" value="InterPro"/>
</dbReference>
<feature type="domain" description="Cytochrome c assembly protein" evidence="11">
    <location>
        <begin position="69"/>
        <end position="312"/>
    </location>
</feature>
<evidence type="ECO:0000259" key="11">
    <source>
        <dbReference type="Pfam" id="PF01578"/>
    </source>
</evidence>
<dbReference type="NCBIfam" id="TIGR03144">
    <property type="entry name" value="cytochr_II_ccsB"/>
    <property type="match status" value="1"/>
</dbReference>
<feature type="transmembrane region" description="Helical" evidence="10">
    <location>
        <begin position="96"/>
        <end position="116"/>
    </location>
</feature>
<evidence type="ECO:0000256" key="6">
    <source>
        <dbReference type="ARBA" id="ARBA00022748"/>
    </source>
</evidence>
<comment type="subcellular location">
    <subcellularLocation>
        <location evidence="2">Membrane</location>
        <topology evidence="2">Multi-pass membrane protein</topology>
    </subcellularLocation>
</comment>
<dbReference type="PANTHER" id="PTHR30071">
    <property type="entry name" value="HEME EXPORTER PROTEIN C"/>
    <property type="match status" value="1"/>
</dbReference>
<accession>A0A1G6R728</accession>
<dbReference type="PRINTS" id="PR01386">
    <property type="entry name" value="CCMCBIOGNSIS"/>
</dbReference>
<feature type="transmembrane region" description="Helical" evidence="10">
    <location>
        <begin position="262"/>
        <end position="278"/>
    </location>
</feature>
<dbReference type="InterPro" id="IPR003557">
    <property type="entry name" value="Cyt_c_biogenesis_CcmC"/>
</dbReference>
<evidence type="ECO:0000256" key="5">
    <source>
        <dbReference type="ARBA" id="ARBA00022692"/>
    </source>
</evidence>
<comment type="similarity">
    <text evidence="3">Belongs to the CcmC/CycZ/HelC family.</text>
</comment>
<evidence type="ECO:0000256" key="9">
    <source>
        <dbReference type="ARBA" id="ARBA00023136"/>
    </source>
</evidence>
<reference evidence="13" key="1">
    <citation type="submission" date="2016-10" db="EMBL/GenBank/DDBJ databases">
        <authorList>
            <person name="Varghese N."/>
            <person name="Submissions S."/>
        </authorList>
    </citation>
    <scope>NUCLEOTIDE SEQUENCE [LARGE SCALE GENOMIC DNA]</scope>
    <source>
        <strain evidence="13">DSM 8415</strain>
    </source>
</reference>
<feature type="transmembrane region" description="Helical" evidence="10">
    <location>
        <begin position="194"/>
        <end position="215"/>
    </location>
</feature>
<keyword evidence="8" id="KW-0793">Thylakoid</keyword>
<evidence type="ECO:0000256" key="7">
    <source>
        <dbReference type="ARBA" id="ARBA00022989"/>
    </source>
</evidence>